<name>A0AC35UEU7_9BILA</name>
<sequence length="608" mass="66887">MKLLLIILIFITLFTAHINCICQGVGFPNTFIRGFGVVIGESQKDSITKFPCNSGEQYISLSTDPGFHLTFTVQGISNLQESKAYIRIFDGDNTNVQILCFISEDSVVVTCPPTTSNQAYFYYYIDKSLSQNLPEFSIIVRAFNTAPGIPTFPTLATPLSNGCYPIAFTVLFLPGYGSSVAHNPENPSNGLACNFGSQSIQLQTEPGYVFQVEFHNIINLNENAAYFDIIDTDRYTTGVEFCTQNNDAQVAACPLSITNKITFKYTVNSNLNYNFPLFDIFVRSVVDPNANSPPFVNTPPPLVIHTLPPQGQITTTSTIQNSPYPDICKPIIFTTTLIKPLDVAYAHNPSYSKNDLIPCNVGNQNVILSAQVGYVLEITFHGVKNLANAQAYFEIFEYPVSGGKIFCSLNKDVNTFSCDVSKTNQVIFDYFINKDRTYNLPEFSISVQSVLDTSYHTPLATESPINQQTLFPGQNTNAPSKTTAHTTTTLSNLQTTTLPPQTTTSLMPTTTANDPNILTTTTNLIPTTKTVVTQHPETDKPCVDLSDNCSVLNLCDNPKYATVMKTNCRKYCKICTSPTPPCVDEAGSTTSCSTLSILCKDPRKYLIN</sequence>
<protein>
    <submittedName>
        <fullName evidence="2">ShKT domain-containing protein</fullName>
    </submittedName>
</protein>
<dbReference type="WBParaSite" id="RSKR_0001086240.1">
    <property type="protein sequence ID" value="RSKR_0001086240.1"/>
    <property type="gene ID" value="RSKR_0001086240"/>
</dbReference>
<dbReference type="Proteomes" id="UP000095286">
    <property type="component" value="Unplaced"/>
</dbReference>
<reference evidence="2" key="1">
    <citation type="submission" date="2016-11" db="UniProtKB">
        <authorList>
            <consortium name="WormBaseParasite"/>
        </authorList>
    </citation>
    <scope>IDENTIFICATION</scope>
    <source>
        <strain evidence="2">KR3021</strain>
    </source>
</reference>
<evidence type="ECO:0000313" key="2">
    <source>
        <dbReference type="WBParaSite" id="RSKR_0001086240.1"/>
    </source>
</evidence>
<organism evidence="1 2">
    <name type="scientific">Rhabditophanes sp. KR3021</name>
    <dbReference type="NCBI Taxonomy" id="114890"/>
    <lineage>
        <taxon>Eukaryota</taxon>
        <taxon>Metazoa</taxon>
        <taxon>Ecdysozoa</taxon>
        <taxon>Nematoda</taxon>
        <taxon>Chromadorea</taxon>
        <taxon>Rhabditida</taxon>
        <taxon>Tylenchina</taxon>
        <taxon>Panagrolaimomorpha</taxon>
        <taxon>Strongyloidoidea</taxon>
        <taxon>Alloionematidae</taxon>
        <taxon>Rhabditophanes</taxon>
    </lineage>
</organism>
<proteinExistence type="predicted"/>
<accession>A0AC35UEU7</accession>
<evidence type="ECO:0000313" key="1">
    <source>
        <dbReference type="Proteomes" id="UP000095286"/>
    </source>
</evidence>